<evidence type="ECO:0000313" key="1">
    <source>
        <dbReference type="EMBL" id="AYM87616.1"/>
    </source>
</evidence>
<organism evidence="1 4">
    <name type="scientific">Pseudoalteromonas agarivorans</name>
    <dbReference type="NCBI Taxonomy" id="176102"/>
    <lineage>
        <taxon>Bacteria</taxon>
        <taxon>Pseudomonadati</taxon>
        <taxon>Pseudomonadota</taxon>
        <taxon>Gammaproteobacteria</taxon>
        <taxon>Alteromonadales</taxon>
        <taxon>Pseudoalteromonadaceae</taxon>
        <taxon>Pseudoalteromonas</taxon>
    </lineage>
</organism>
<proteinExistence type="predicted"/>
<dbReference type="EMBL" id="CP033065">
    <property type="protein sequence ID" value="AYM87616.1"/>
    <property type="molecule type" value="Genomic_DNA"/>
</dbReference>
<protein>
    <recommendedName>
        <fullName evidence="5">Orphan protein</fullName>
    </recommendedName>
</protein>
<reference evidence="1 4" key="2">
    <citation type="submission" date="2018-10" db="EMBL/GenBank/DDBJ databases">
        <title>Complete Genome Sequence and Transcriptomic Profiles of a Marine Bacterium, Pseudoalteromonas agarivorans Hao 2018.</title>
        <authorList>
            <person name="Hao L."/>
        </authorList>
    </citation>
    <scope>NUCLEOTIDE SEQUENCE [LARGE SCALE GENOMIC DNA]</scope>
    <source>
        <strain evidence="1 4">Hao 2018</strain>
    </source>
</reference>
<name>A0AAD0U187_9GAMM</name>
<dbReference type="AlphaFoldDB" id="A0AAD0U187"/>
<evidence type="ECO:0000313" key="4">
    <source>
        <dbReference type="Proteomes" id="UP000279995"/>
    </source>
</evidence>
<sequence length="80" mass="9065">MLVNFLIKEPNENVDTLNKQMDLQHALKRQHHAAIKYRFKRFAATKVGLASAFLAGATVQAGKSETSFVRKYGWLVKLFA</sequence>
<evidence type="ECO:0008006" key="5">
    <source>
        <dbReference type="Google" id="ProtNLM"/>
    </source>
</evidence>
<dbReference type="Proteomes" id="UP000075621">
    <property type="component" value="Unassembled WGS sequence"/>
</dbReference>
<evidence type="ECO:0000313" key="3">
    <source>
        <dbReference type="Proteomes" id="UP000075621"/>
    </source>
</evidence>
<gene>
    <name evidence="2" type="ORF">A2I98_07870</name>
    <name evidence="1" type="ORF">D9T18_13425</name>
</gene>
<dbReference type="Proteomes" id="UP000279995">
    <property type="component" value="Chromosome I"/>
</dbReference>
<dbReference type="EMBL" id="LVCM01000004">
    <property type="protein sequence ID" value="KYL35115.1"/>
    <property type="molecule type" value="Genomic_DNA"/>
</dbReference>
<evidence type="ECO:0000313" key="2">
    <source>
        <dbReference type="EMBL" id="KYL35115.1"/>
    </source>
</evidence>
<reference evidence="2 3" key="1">
    <citation type="submission" date="2016-03" db="EMBL/GenBank/DDBJ databases">
        <authorList>
            <person name="Zhang H."/>
            <person name="Liu R."/>
            <person name="Wang M."/>
            <person name="Wang H."/>
            <person name="Wang L."/>
            <person name="Song L."/>
        </authorList>
    </citation>
    <scope>NUCLEOTIDE SEQUENCE [LARGE SCALE GENOMIC DNA]</scope>
    <source>
        <strain evidence="2 3">DSM 16098</strain>
    </source>
</reference>
<dbReference type="RefSeq" id="WP_004589129.1">
    <property type="nucleotide sequence ID" value="NZ_CP033065.1"/>
</dbReference>
<accession>A0AAD0U187</accession>